<protein>
    <recommendedName>
        <fullName evidence="3">Lipoprotein</fullName>
    </recommendedName>
</protein>
<proteinExistence type="predicted"/>
<evidence type="ECO:0000313" key="1">
    <source>
        <dbReference type="EMBL" id="QFI77625.1"/>
    </source>
</evidence>
<evidence type="ECO:0008006" key="3">
    <source>
        <dbReference type="Google" id="ProtNLM"/>
    </source>
</evidence>
<dbReference type="KEGG" id="bbet:F8237_35645"/>
<dbReference type="AlphaFoldDB" id="A0A5P6PH70"/>
<organism evidence="1 2">
    <name type="scientific">Bradyrhizobium betae</name>
    <dbReference type="NCBI Taxonomy" id="244734"/>
    <lineage>
        <taxon>Bacteria</taxon>
        <taxon>Pseudomonadati</taxon>
        <taxon>Pseudomonadota</taxon>
        <taxon>Alphaproteobacteria</taxon>
        <taxon>Hyphomicrobiales</taxon>
        <taxon>Nitrobacteraceae</taxon>
        <taxon>Bradyrhizobium</taxon>
    </lineage>
</organism>
<geneLocation type="plasmid" evidence="2">
    <name>pbbpl7hg1</name>
</geneLocation>
<dbReference type="OrthoDB" id="9102188at2"/>
<dbReference type="RefSeq" id="WP_100554920.1">
    <property type="nucleotide sequence ID" value="NZ_CP044544.1"/>
</dbReference>
<name>A0A5P6PH70_9BRAD</name>
<gene>
    <name evidence="1" type="ORF">F8237_35645</name>
</gene>
<sequence length="197" mass="21419">MTRASPSRPHSLAIAGILAASLGLGPHIMTTAMAEDTVIAPEKNPPGDIPDSQVFIEYRSPLGFTIKVPEGWARRETKSGVTFSDKYNTVRTTIEEHVEPLTIAVVKNELTAQLEMSGKAVRISGVTLTSVPSGPAIVISYASNSDANPVTNKAIRLENERYFFWKGGKLTTLTLSAPYGADDADQWLLMAKSFRWL</sequence>
<keyword evidence="1" id="KW-0614">Plasmid</keyword>
<dbReference type="EMBL" id="CP044544">
    <property type="protein sequence ID" value="QFI77625.1"/>
    <property type="molecule type" value="Genomic_DNA"/>
</dbReference>
<dbReference type="Proteomes" id="UP000325641">
    <property type="component" value="Plasmid pBbPL7HG1"/>
</dbReference>
<accession>A0A5P6PH70</accession>
<reference evidence="2" key="1">
    <citation type="submission" date="2019-10" db="EMBL/GenBank/DDBJ databases">
        <title>Complete Genome Sequence of Bradyrhizobium betae type strain PL7HG1T.</title>
        <authorList>
            <person name="Bromfield E.S.P."/>
            <person name="Cloutier S."/>
        </authorList>
    </citation>
    <scope>NUCLEOTIDE SEQUENCE [LARGE SCALE GENOMIC DNA]</scope>
    <source>
        <strain evidence="2">PL7HG1</strain>
        <plasmid evidence="2">pbbpl7hg1</plasmid>
    </source>
</reference>
<evidence type="ECO:0000313" key="2">
    <source>
        <dbReference type="Proteomes" id="UP000325641"/>
    </source>
</evidence>